<proteinExistence type="predicted"/>
<keyword evidence="3" id="KW-1185">Reference proteome</keyword>
<feature type="region of interest" description="Disordered" evidence="1">
    <location>
        <begin position="1"/>
        <end position="21"/>
    </location>
</feature>
<comment type="caution">
    <text evidence="2">The sequence shown here is derived from an EMBL/GenBank/DDBJ whole genome shotgun (WGS) entry which is preliminary data.</text>
</comment>
<dbReference type="Proteomes" id="UP000660675">
    <property type="component" value="Unassembled WGS sequence"/>
</dbReference>
<dbReference type="EMBL" id="BMTF01000006">
    <property type="protein sequence ID" value="GGV81970.1"/>
    <property type="molecule type" value="Genomic_DNA"/>
</dbReference>
<evidence type="ECO:0000313" key="2">
    <source>
        <dbReference type="EMBL" id="GGV81970.1"/>
    </source>
</evidence>
<evidence type="ECO:0000256" key="1">
    <source>
        <dbReference type="SAM" id="MobiDB-lite"/>
    </source>
</evidence>
<reference evidence="3" key="1">
    <citation type="journal article" date="2019" name="Int. J. Syst. Evol. Microbiol.">
        <title>The Global Catalogue of Microorganisms (GCM) 10K type strain sequencing project: providing services to taxonomists for standard genome sequencing and annotation.</title>
        <authorList>
            <consortium name="The Broad Institute Genomics Platform"/>
            <consortium name="The Broad Institute Genome Sequencing Center for Infectious Disease"/>
            <person name="Wu L."/>
            <person name="Ma J."/>
        </authorList>
    </citation>
    <scope>NUCLEOTIDE SEQUENCE [LARGE SCALE GENOMIC DNA]</scope>
    <source>
        <strain evidence="3">JCM 4376</strain>
    </source>
</reference>
<accession>A0ABQ2VYM0</accession>
<sequence>MADGRSWSYRRVNRRPPDAEGTSWFTGPARLVWCSSATFVHGRPALAARIAPAWRMAMAPAGPEARRGMRTGPVERRGARSQHVLWGRTVRAAAR</sequence>
<name>A0ABQ2VYM0_9ACTN</name>
<organism evidence="2 3">
    <name type="scientific">Streptomyces gelaticus</name>
    <dbReference type="NCBI Taxonomy" id="285446"/>
    <lineage>
        <taxon>Bacteria</taxon>
        <taxon>Bacillati</taxon>
        <taxon>Actinomycetota</taxon>
        <taxon>Actinomycetes</taxon>
        <taxon>Kitasatosporales</taxon>
        <taxon>Streptomycetaceae</taxon>
        <taxon>Streptomyces</taxon>
    </lineage>
</organism>
<evidence type="ECO:0000313" key="3">
    <source>
        <dbReference type="Proteomes" id="UP000660675"/>
    </source>
</evidence>
<gene>
    <name evidence="2" type="ORF">GCM10015535_22480</name>
</gene>
<protein>
    <submittedName>
        <fullName evidence="2">Uncharacterized protein</fullName>
    </submittedName>
</protein>